<feature type="region of interest" description="Disordered" evidence="4">
    <location>
        <begin position="1"/>
        <end position="21"/>
    </location>
</feature>
<keyword evidence="3" id="KW-0804">Transcription</keyword>
<protein>
    <submittedName>
        <fullName evidence="6">Bacterial regulatory protein, luxR family</fullName>
    </submittedName>
</protein>
<organism evidence="6">
    <name type="scientific">mine drainage metagenome</name>
    <dbReference type="NCBI Taxonomy" id="410659"/>
    <lineage>
        <taxon>unclassified sequences</taxon>
        <taxon>metagenomes</taxon>
        <taxon>ecological metagenomes</taxon>
    </lineage>
</organism>
<dbReference type="SUPFAM" id="SSF46894">
    <property type="entry name" value="C-terminal effector domain of the bipartite response regulators"/>
    <property type="match status" value="1"/>
</dbReference>
<dbReference type="PRINTS" id="PR00038">
    <property type="entry name" value="HTHLUXR"/>
</dbReference>
<dbReference type="GO" id="GO:0006355">
    <property type="term" value="P:regulation of DNA-templated transcription"/>
    <property type="evidence" value="ECO:0007669"/>
    <property type="project" value="InterPro"/>
</dbReference>
<evidence type="ECO:0000256" key="1">
    <source>
        <dbReference type="ARBA" id="ARBA00023015"/>
    </source>
</evidence>
<dbReference type="EMBL" id="MLJW01000010">
    <property type="protein sequence ID" value="OIR14879.1"/>
    <property type="molecule type" value="Genomic_DNA"/>
</dbReference>
<dbReference type="InterPro" id="IPR000792">
    <property type="entry name" value="Tscrpt_reg_LuxR_C"/>
</dbReference>
<dbReference type="PROSITE" id="PS50043">
    <property type="entry name" value="HTH_LUXR_2"/>
    <property type="match status" value="1"/>
</dbReference>
<accession>A0A1J5T256</accession>
<comment type="caution">
    <text evidence="6">The sequence shown here is derived from an EMBL/GenBank/DDBJ whole genome shotgun (WGS) entry which is preliminary data.</text>
</comment>
<dbReference type="PANTHER" id="PTHR44688">
    <property type="entry name" value="DNA-BINDING TRANSCRIPTIONAL ACTIVATOR DEVR_DOSR"/>
    <property type="match status" value="1"/>
</dbReference>
<name>A0A1J5T256_9ZZZZ</name>
<dbReference type="AlphaFoldDB" id="A0A1J5T256"/>
<gene>
    <name evidence="6" type="ORF">GALL_39950</name>
</gene>
<dbReference type="InterPro" id="IPR036388">
    <property type="entry name" value="WH-like_DNA-bd_sf"/>
</dbReference>
<dbReference type="Pfam" id="PF00196">
    <property type="entry name" value="GerE"/>
    <property type="match status" value="1"/>
</dbReference>
<sequence>MKTPRGISARQPRSRPRGPASTRDEALFELWDRLGRYGAAETDAALKYLIEWIAARFDADNVIFCGALRVQSAAAAKCDPFLGWRLRVRRPLRADSAAYRRQLESYLLREHYGKLTPTYYRRSHHEQQEAHVGMATRALLSAAGKFRVHRLRDGWIDLKAFRRSLHYRLYYAEQGIADRIWIGIPVTSRHEAFFLVDRHQRPGARRRPFTAEEATCAGHAARGAMELLRRLFLDHGLLLNAKPFSPRERQILHALLTGRTEKEIAGHAGLKPATLHQYVKGIYGRLQVKSRAELMSLWLDGSFPGRR</sequence>
<dbReference type="CDD" id="cd06170">
    <property type="entry name" value="LuxR_C_like"/>
    <property type="match status" value="1"/>
</dbReference>
<evidence type="ECO:0000256" key="2">
    <source>
        <dbReference type="ARBA" id="ARBA00023125"/>
    </source>
</evidence>
<dbReference type="InterPro" id="IPR016032">
    <property type="entry name" value="Sig_transdc_resp-reg_C-effctor"/>
</dbReference>
<dbReference type="GO" id="GO:0003677">
    <property type="term" value="F:DNA binding"/>
    <property type="evidence" value="ECO:0007669"/>
    <property type="project" value="UniProtKB-KW"/>
</dbReference>
<feature type="domain" description="HTH luxR-type" evidence="5">
    <location>
        <begin position="237"/>
        <end position="302"/>
    </location>
</feature>
<keyword evidence="1" id="KW-0805">Transcription regulation</keyword>
<keyword evidence="2" id="KW-0238">DNA-binding</keyword>
<evidence type="ECO:0000259" key="5">
    <source>
        <dbReference type="PROSITE" id="PS50043"/>
    </source>
</evidence>
<evidence type="ECO:0000256" key="3">
    <source>
        <dbReference type="ARBA" id="ARBA00023163"/>
    </source>
</evidence>
<reference evidence="6" key="1">
    <citation type="submission" date="2016-10" db="EMBL/GenBank/DDBJ databases">
        <title>Sequence of Gallionella enrichment culture.</title>
        <authorList>
            <person name="Poehlein A."/>
            <person name="Muehling M."/>
            <person name="Daniel R."/>
        </authorList>
    </citation>
    <scope>NUCLEOTIDE SEQUENCE</scope>
</reference>
<proteinExistence type="predicted"/>
<dbReference type="PANTHER" id="PTHR44688:SF16">
    <property type="entry name" value="DNA-BINDING TRANSCRIPTIONAL ACTIVATOR DEVR_DOSR"/>
    <property type="match status" value="1"/>
</dbReference>
<dbReference type="SMART" id="SM00421">
    <property type="entry name" value="HTH_LUXR"/>
    <property type="match status" value="1"/>
</dbReference>
<evidence type="ECO:0000256" key="4">
    <source>
        <dbReference type="SAM" id="MobiDB-lite"/>
    </source>
</evidence>
<dbReference type="Gene3D" id="1.10.10.10">
    <property type="entry name" value="Winged helix-like DNA-binding domain superfamily/Winged helix DNA-binding domain"/>
    <property type="match status" value="1"/>
</dbReference>
<evidence type="ECO:0000313" key="6">
    <source>
        <dbReference type="EMBL" id="OIR14879.1"/>
    </source>
</evidence>